<evidence type="ECO:0000256" key="9">
    <source>
        <dbReference type="ARBA" id="ARBA00023163"/>
    </source>
</evidence>
<protein>
    <recommendedName>
        <fullName evidence="2">[histone H3]-lysine(4) N-trimethyltransferase</fullName>
        <ecNumber evidence="2">2.1.1.354</ecNumber>
    </recommendedName>
</protein>
<dbReference type="SUPFAM" id="SSF54928">
    <property type="entry name" value="RNA-binding domain, RBD"/>
    <property type="match status" value="1"/>
</dbReference>
<dbReference type="SMART" id="SM00317">
    <property type="entry name" value="SET"/>
    <property type="match status" value="1"/>
</dbReference>
<accession>A0A177WSF0</accession>
<dbReference type="PROSITE" id="PS50280">
    <property type="entry name" value="SET"/>
    <property type="match status" value="1"/>
</dbReference>
<name>A0A177WSF0_BATDL</name>
<dbReference type="InterPro" id="IPR044570">
    <property type="entry name" value="Set1-like"/>
</dbReference>
<dbReference type="CDD" id="cd00590">
    <property type="entry name" value="RRM_SF"/>
    <property type="match status" value="1"/>
</dbReference>
<evidence type="ECO:0000256" key="11">
    <source>
        <dbReference type="ARBA" id="ARBA00047571"/>
    </source>
</evidence>
<dbReference type="InterPro" id="IPR037841">
    <property type="entry name" value="SET_SETD1A/B"/>
</dbReference>
<evidence type="ECO:0000256" key="8">
    <source>
        <dbReference type="ARBA" id="ARBA00023015"/>
    </source>
</evidence>
<dbReference type="Pfam" id="PF00856">
    <property type="entry name" value="SET"/>
    <property type="match status" value="1"/>
</dbReference>
<evidence type="ECO:0000313" key="18">
    <source>
        <dbReference type="Proteomes" id="UP000077115"/>
    </source>
</evidence>
<evidence type="ECO:0000256" key="7">
    <source>
        <dbReference type="ARBA" id="ARBA00022884"/>
    </source>
</evidence>
<keyword evidence="6" id="KW-0156">Chromatin regulator</keyword>
<dbReference type="GO" id="GO:0003723">
    <property type="term" value="F:RNA binding"/>
    <property type="evidence" value="ECO:0007669"/>
    <property type="project" value="UniProtKB-KW"/>
</dbReference>
<dbReference type="InterPro" id="IPR046341">
    <property type="entry name" value="SET_dom_sf"/>
</dbReference>
<evidence type="ECO:0000256" key="1">
    <source>
        <dbReference type="ARBA" id="ARBA00004123"/>
    </source>
</evidence>
<dbReference type="OrthoDB" id="308383at2759"/>
<evidence type="ECO:0000256" key="13">
    <source>
        <dbReference type="ARBA" id="ARBA00049129"/>
    </source>
</evidence>
<keyword evidence="9" id="KW-0804">Transcription</keyword>
<feature type="domain" description="Post-SET" evidence="16">
    <location>
        <begin position="1387"/>
        <end position="1403"/>
    </location>
</feature>
<evidence type="ECO:0000313" key="17">
    <source>
        <dbReference type="EMBL" id="OAJ42340.1"/>
    </source>
</evidence>
<dbReference type="EC" id="2.1.1.354" evidence="2"/>
<comment type="catalytic activity">
    <reaction evidence="13">
        <text>N(6),N(6)-dimethyl-L-lysyl(4)-[histone H3] + S-adenosyl-L-methionine = N(6),N(6),N(6)-trimethyl-L-lysyl(4)-[histone H3] + S-adenosyl-L-homocysteine + H(+)</text>
        <dbReference type="Rhea" id="RHEA:60272"/>
        <dbReference type="Rhea" id="RHEA-COMP:15537"/>
        <dbReference type="Rhea" id="RHEA-COMP:15540"/>
        <dbReference type="ChEBI" id="CHEBI:15378"/>
        <dbReference type="ChEBI" id="CHEBI:57856"/>
        <dbReference type="ChEBI" id="CHEBI:59789"/>
        <dbReference type="ChEBI" id="CHEBI:61961"/>
        <dbReference type="ChEBI" id="CHEBI:61976"/>
    </reaction>
</comment>
<feature type="compositionally biased region" description="Low complexity" evidence="14">
    <location>
        <begin position="384"/>
        <end position="403"/>
    </location>
</feature>
<dbReference type="PROSITE" id="PS50868">
    <property type="entry name" value="POST_SET"/>
    <property type="match status" value="1"/>
</dbReference>
<feature type="region of interest" description="Disordered" evidence="14">
    <location>
        <begin position="307"/>
        <end position="451"/>
    </location>
</feature>
<evidence type="ECO:0000256" key="10">
    <source>
        <dbReference type="ARBA" id="ARBA00023242"/>
    </source>
</evidence>
<evidence type="ECO:0000256" key="2">
    <source>
        <dbReference type="ARBA" id="ARBA00012182"/>
    </source>
</evidence>
<feature type="domain" description="SET" evidence="15">
    <location>
        <begin position="1264"/>
        <end position="1381"/>
    </location>
</feature>
<comment type="subcellular location">
    <subcellularLocation>
        <location evidence="1">Nucleus</location>
    </subcellularLocation>
</comment>
<keyword evidence="7" id="KW-0694">RNA-binding</keyword>
<dbReference type="InterPro" id="IPR035979">
    <property type="entry name" value="RBD_domain_sf"/>
</dbReference>
<evidence type="ECO:0000259" key="16">
    <source>
        <dbReference type="PROSITE" id="PS50868"/>
    </source>
</evidence>
<dbReference type="InterPro" id="IPR001214">
    <property type="entry name" value="SET_dom"/>
</dbReference>
<keyword evidence="5" id="KW-0949">S-adenosyl-L-methionine</keyword>
<comment type="catalytic activity">
    <reaction evidence="11">
        <text>L-lysyl(4)-[histone H3] + 3 S-adenosyl-L-methionine = N(6),N(6),N(6)-trimethyl-L-lysyl(4)-[histone H3] + 3 S-adenosyl-L-homocysteine + 3 H(+)</text>
        <dbReference type="Rhea" id="RHEA:60260"/>
        <dbReference type="Rhea" id="RHEA-COMP:15537"/>
        <dbReference type="Rhea" id="RHEA-COMP:15547"/>
        <dbReference type="ChEBI" id="CHEBI:15378"/>
        <dbReference type="ChEBI" id="CHEBI:29969"/>
        <dbReference type="ChEBI" id="CHEBI:57856"/>
        <dbReference type="ChEBI" id="CHEBI:59789"/>
        <dbReference type="ChEBI" id="CHEBI:61961"/>
        <dbReference type="EC" id="2.1.1.354"/>
    </reaction>
</comment>
<organism evidence="17 18">
    <name type="scientific">Batrachochytrium dendrobatidis (strain JEL423)</name>
    <dbReference type="NCBI Taxonomy" id="403673"/>
    <lineage>
        <taxon>Eukaryota</taxon>
        <taxon>Fungi</taxon>
        <taxon>Fungi incertae sedis</taxon>
        <taxon>Chytridiomycota</taxon>
        <taxon>Chytridiomycota incertae sedis</taxon>
        <taxon>Chytridiomycetes</taxon>
        <taxon>Rhizophydiales</taxon>
        <taxon>Rhizophydiales incertae sedis</taxon>
        <taxon>Batrachochytrium</taxon>
    </lineage>
</organism>
<dbReference type="GO" id="GO:0048188">
    <property type="term" value="C:Set1C/COMPASS complex"/>
    <property type="evidence" value="ECO:0007669"/>
    <property type="project" value="InterPro"/>
</dbReference>
<dbReference type="SMART" id="SM00508">
    <property type="entry name" value="PostSET"/>
    <property type="match status" value="1"/>
</dbReference>
<reference evidence="17 18" key="2">
    <citation type="submission" date="2016-05" db="EMBL/GenBank/DDBJ databases">
        <title>Lineage-specific infection strategies underlie the spectrum of fungal disease in amphibians.</title>
        <authorList>
            <person name="Cuomo C.A."/>
            <person name="Farrer R.A."/>
            <person name="James T."/>
            <person name="Longcore J."/>
            <person name="Birren B."/>
        </authorList>
    </citation>
    <scope>NUCLEOTIDE SEQUENCE [LARGE SCALE GENOMIC DNA]</scope>
    <source>
        <strain evidence="17 18">JEL423</strain>
    </source>
</reference>
<feature type="region of interest" description="Disordered" evidence="14">
    <location>
        <begin position="721"/>
        <end position="743"/>
    </location>
</feature>
<keyword evidence="10" id="KW-0539">Nucleus</keyword>
<evidence type="ECO:0000256" key="3">
    <source>
        <dbReference type="ARBA" id="ARBA00022603"/>
    </source>
</evidence>
<feature type="region of interest" description="Disordered" evidence="14">
    <location>
        <begin position="776"/>
        <end position="805"/>
    </location>
</feature>
<dbReference type="STRING" id="403673.A0A177WSF0"/>
<evidence type="ECO:0000259" key="15">
    <source>
        <dbReference type="PROSITE" id="PS50280"/>
    </source>
</evidence>
<keyword evidence="8" id="KW-0805">Transcription regulation</keyword>
<feature type="compositionally biased region" description="Low complexity" evidence="14">
    <location>
        <begin position="505"/>
        <end position="519"/>
    </location>
</feature>
<feature type="compositionally biased region" description="Basic residues" evidence="14">
    <location>
        <begin position="721"/>
        <end position="732"/>
    </location>
</feature>
<sequence length="1403" mass="156035">MSLDPPDKLRLGWRISYDPTLDHTANKKQGTKPILYIYGSESMPSTLSTSANGPVDPRTSIASYSTCGKGKQSLPVNGLKRFCFEFDELSVGLPYPATLYISGFSSSMTEQQLRSIFGKFGLIKMILVAISSQPDNNSLTLNSASITYVGDPAIAGNYARMAVMALDNTRKYDTHWHVTFDRDALMFHDQCAGIKTAAETQSRNELQSALHNHSFNQVSFSNDSRLISTVSHLSGERIRSTNSLKKAVDNNLCDLSRGKIDDRRHPHEYNVEHHRPLDRSITEYRRDVPDAMRGLRASDWAKGRDVVYDGDGTHRSSNPRPFYAPGLTESRKDAHMYQDLGRGRSQSSRNISRSRSRSSSRSSMDDSRGRSRGRSHSRTRGRSTSRSSSRSNSPNYRRSYNNSQGQISDHPNGILPIDRDRRSFRSRSPTLNSQSDGYRGPSGISPPFNLKDRYRKDESFLSHKPFIPANHASHYNNPSEYREAGRQKSHYISPQRDHAYPAPLHSSYPTSSFTPTSSHSRFHPDQSLYLGQGHDGHDIRGTSSKPARSRLPYHLNDDTHSKRSFSDEAATVADAALYLSGLLCTALEKDYRVRVLSTFISKYLATLDAQRLETSSLKRDESNQFDKPCEVVPSAEHELYDQKPVNVLTMVDQAKSAQTEFKSQDFTINAQEDRLDTEHTEDNADDSKPLLLQNGLLSVDSVFNSNRKVALPSFKKKAKKSTLVKKHMRKHSHIESDDSDSMSAEMNVDISLKSTKPSIAIEDEVSLQQIQNVSKSTIPARDFSSDSNEQESIKKTSSKAQDPHATTENLAIKATGFISKNASQECLVGHSDTKSAVTTIDSLQDLGSHLNEPVADIYDHQHSEQQANIHSVDKEHCEPTSVSIQSNQDGENMDTLVHNKSSTIQFATESVVAAASLDNIERTIVAESNTNAAHAPALKSRTKATGRHANKKNKGKRGPQPTCIVVRERPIRTPAVFSDDEDSAQFEYLASAKSIPDAFPYQKPKPLRKRSIASVPDSSLDYGNMHKSSSTPNGYLSDESLDIDSFDPEDIRMLSEEELKYLKIAFHSDQEQRRNLRSYRERMIRDEIVEAQARILGAKPYEPSLPPPPPSIPDLVLPVDSEPGRDALFQTERVKATHRKGIAAQEEPASRCARTEPYHRRTYIEKMIQTASAQAPTAAPNLDSSSATVSAMDGVLARPITKGLFHHTSRGTRGAGSYGGLGTGSDSQKKAVTLGLGFGLGQGLGLGVDTIDALSFNQLKARKKRIKFDKSIIHDWGLFAMEPIDANDMVIEYIGEIIRQKVADHREKLYEASGIGSSYLFRVDEDTIIDATKTGNLARFINHCCEPNCNAKVISVDGTKRIVIYANRDIKEGEELTYDYKFPIEEDKIPCLCGAVNCRGTLN</sequence>
<dbReference type="GO" id="GO:0140999">
    <property type="term" value="F:histone H3K4 trimethyltransferase activity"/>
    <property type="evidence" value="ECO:0007669"/>
    <property type="project" value="UniProtKB-EC"/>
</dbReference>
<evidence type="ECO:0000256" key="6">
    <source>
        <dbReference type="ARBA" id="ARBA00022853"/>
    </source>
</evidence>
<dbReference type="Gene3D" id="2.170.270.10">
    <property type="entry name" value="SET domain"/>
    <property type="match status" value="1"/>
</dbReference>
<dbReference type="PANTHER" id="PTHR45814:SF2">
    <property type="entry name" value="HISTONE-LYSINE N-METHYLTRANSFERASE SETD1"/>
    <property type="match status" value="1"/>
</dbReference>
<feature type="region of interest" description="Disordered" evidence="14">
    <location>
        <begin position="932"/>
        <end position="961"/>
    </location>
</feature>
<proteinExistence type="predicted"/>
<feature type="compositionally biased region" description="Basic residues" evidence="14">
    <location>
        <begin position="370"/>
        <end position="383"/>
    </location>
</feature>
<dbReference type="GO" id="GO:0032259">
    <property type="term" value="P:methylation"/>
    <property type="evidence" value="ECO:0007669"/>
    <property type="project" value="UniProtKB-KW"/>
</dbReference>
<evidence type="ECO:0000256" key="4">
    <source>
        <dbReference type="ARBA" id="ARBA00022679"/>
    </source>
</evidence>
<dbReference type="Proteomes" id="UP000077115">
    <property type="component" value="Unassembled WGS sequence"/>
</dbReference>
<evidence type="ECO:0000256" key="14">
    <source>
        <dbReference type="SAM" id="MobiDB-lite"/>
    </source>
</evidence>
<evidence type="ECO:0000256" key="5">
    <source>
        <dbReference type="ARBA" id="ARBA00022691"/>
    </source>
</evidence>
<feature type="region of interest" description="Disordered" evidence="14">
    <location>
        <begin position="465"/>
        <end position="556"/>
    </location>
</feature>
<feature type="compositionally biased region" description="Basic residues" evidence="14">
    <location>
        <begin position="940"/>
        <end position="957"/>
    </location>
</feature>
<comment type="catalytic activity">
    <reaction evidence="12">
        <text>N(6)-methyl-L-lysyl(4)-[histone H3] + S-adenosyl-L-methionine = N(6),N(6)-dimethyl-L-lysyl(4)-[histone H3] + S-adenosyl-L-homocysteine + H(+)</text>
        <dbReference type="Rhea" id="RHEA:60268"/>
        <dbReference type="Rhea" id="RHEA-COMP:15540"/>
        <dbReference type="Rhea" id="RHEA-COMP:15543"/>
        <dbReference type="ChEBI" id="CHEBI:15378"/>
        <dbReference type="ChEBI" id="CHEBI:57856"/>
        <dbReference type="ChEBI" id="CHEBI:59789"/>
        <dbReference type="ChEBI" id="CHEBI:61929"/>
        <dbReference type="ChEBI" id="CHEBI:61976"/>
    </reaction>
</comment>
<dbReference type="InterPro" id="IPR003616">
    <property type="entry name" value="Post-SET_dom"/>
</dbReference>
<reference evidence="17 18" key="1">
    <citation type="submission" date="2006-10" db="EMBL/GenBank/DDBJ databases">
        <title>The Genome Sequence of Batrachochytrium dendrobatidis JEL423.</title>
        <authorList>
            <consortium name="The Broad Institute Genome Sequencing Platform"/>
            <person name="Birren B."/>
            <person name="Lander E."/>
            <person name="Galagan J."/>
            <person name="Cuomo C."/>
            <person name="Devon K."/>
            <person name="Jaffe D."/>
            <person name="Butler J."/>
            <person name="Alvarez P."/>
            <person name="Gnerre S."/>
            <person name="Grabherr M."/>
            <person name="Kleber M."/>
            <person name="Mauceli E."/>
            <person name="Brockman W."/>
            <person name="Young S."/>
            <person name="LaButti K."/>
            <person name="Sykes S."/>
            <person name="DeCaprio D."/>
            <person name="Crawford M."/>
            <person name="Koehrsen M."/>
            <person name="Engels R."/>
            <person name="Montgomery P."/>
            <person name="Pearson M."/>
            <person name="Howarth C."/>
            <person name="Larson L."/>
            <person name="White J."/>
            <person name="O'Leary S."/>
            <person name="Kodira C."/>
            <person name="Zeng Q."/>
            <person name="Yandava C."/>
            <person name="Alvarado L."/>
            <person name="Longcore J."/>
            <person name="James T."/>
        </authorList>
    </citation>
    <scope>NUCLEOTIDE SEQUENCE [LARGE SCALE GENOMIC DNA]</scope>
    <source>
        <strain evidence="17 18">JEL423</strain>
    </source>
</reference>
<dbReference type="CDD" id="cd19169">
    <property type="entry name" value="SET_SETD1"/>
    <property type="match status" value="1"/>
</dbReference>
<dbReference type="VEuPathDB" id="FungiDB:BDEG_25804"/>
<keyword evidence="3 17" id="KW-0489">Methyltransferase</keyword>
<keyword evidence="4 17" id="KW-0808">Transferase</keyword>
<gene>
    <name evidence="17" type="ORF">BDEG_25804</name>
</gene>
<dbReference type="EMBL" id="DS022307">
    <property type="protein sequence ID" value="OAJ42340.1"/>
    <property type="molecule type" value="Genomic_DNA"/>
</dbReference>
<dbReference type="PANTHER" id="PTHR45814">
    <property type="entry name" value="HISTONE-LYSINE N-METHYLTRANSFERASE SETD1"/>
    <property type="match status" value="1"/>
</dbReference>
<dbReference type="SUPFAM" id="SSF82199">
    <property type="entry name" value="SET domain"/>
    <property type="match status" value="1"/>
</dbReference>
<evidence type="ECO:0000256" key="12">
    <source>
        <dbReference type="ARBA" id="ARBA00047583"/>
    </source>
</evidence>